<evidence type="ECO:0000313" key="2">
    <source>
        <dbReference type="EMBL" id="VBB81138.1"/>
    </source>
</evidence>
<proteinExistence type="predicted"/>
<organism evidence="2 3">
    <name type="scientific">Podospora comata</name>
    <dbReference type="NCBI Taxonomy" id="48703"/>
    <lineage>
        <taxon>Eukaryota</taxon>
        <taxon>Fungi</taxon>
        <taxon>Dikarya</taxon>
        <taxon>Ascomycota</taxon>
        <taxon>Pezizomycotina</taxon>
        <taxon>Sordariomycetes</taxon>
        <taxon>Sordariomycetidae</taxon>
        <taxon>Sordariales</taxon>
        <taxon>Podosporaceae</taxon>
        <taxon>Podospora</taxon>
    </lineage>
</organism>
<dbReference type="EMBL" id="LR026968">
    <property type="protein sequence ID" value="VBB81138.1"/>
    <property type="molecule type" value="Genomic_DNA"/>
</dbReference>
<name>A0ABY6SDA7_PODCO</name>
<accession>A0ABY6SDA7</accession>
<sequence>MAPNKPPAMKSDLSFLVSYGTTSKVESFLDKLLPAGKEYERMDLITHDWRASFKSFRKMKKNNMGENSMGENNTEGNNTQENSTEENNTQENSTENNTQENNTQENNTQENNTKQNHNTSQSGHVSHSILRLISLTTAIAGRQPGSYDVASKPGITGTWIKTVYRLIAHSDTSAPKFLSILTDGRLRISQPPLTTYPTLPSTIEAQSKPQNPHGRPPFLYLESRLRNMRKTLRDLTNMLSDADDRLRYLSEVISLLQSLHRYARDRLSKPFDPMELDEEELEDLKRQMTVLQAMSEPEERTALAPVMEKTETDLEWEALQESATCQESQRACDWLRHKVIRPLLRGRKNWNSFVDYLENKGEDLYWARRRLKQMYSEEWGEEEEEDVLPPDEECFFPAEKALFQER</sequence>
<evidence type="ECO:0000256" key="1">
    <source>
        <dbReference type="SAM" id="MobiDB-lite"/>
    </source>
</evidence>
<evidence type="ECO:0000313" key="3">
    <source>
        <dbReference type="Proteomes" id="UP000280685"/>
    </source>
</evidence>
<feature type="compositionally biased region" description="Low complexity" evidence="1">
    <location>
        <begin position="62"/>
        <end position="113"/>
    </location>
</feature>
<protein>
    <submittedName>
        <fullName evidence="2">Uncharacterized protein</fullName>
    </submittedName>
</protein>
<dbReference type="Proteomes" id="UP000280685">
    <property type="component" value="Chromosome 5"/>
</dbReference>
<feature type="region of interest" description="Disordered" evidence="1">
    <location>
        <begin position="62"/>
        <end position="126"/>
    </location>
</feature>
<feature type="region of interest" description="Disordered" evidence="1">
    <location>
        <begin position="192"/>
        <end position="216"/>
    </location>
</feature>
<feature type="compositionally biased region" description="Polar residues" evidence="1">
    <location>
        <begin position="114"/>
        <end position="125"/>
    </location>
</feature>
<reference evidence="2" key="1">
    <citation type="submission" date="2018-02" db="EMBL/GenBank/DDBJ databases">
        <authorList>
            <person name="Silar P."/>
        </authorList>
    </citation>
    <scope>NUCLEOTIDE SEQUENCE [LARGE SCALE GENOMIC DNA]</scope>
    <source>
        <strain evidence="2">T</strain>
    </source>
</reference>
<feature type="compositionally biased region" description="Low complexity" evidence="1">
    <location>
        <begin position="192"/>
        <end position="202"/>
    </location>
</feature>
<keyword evidence="3" id="KW-1185">Reference proteome</keyword>
<gene>
    <name evidence="2" type="ORF">PODCO_503975</name>
</gene>